<protein>
    <submittedName>
        <fullName evidence="2">DUF2894 domain-containing protein</fullName>
    </submittedName>
</protein>
<feature type="compositionally biased region" description="Basic residues" evidence="1">
    <location>
        <begin position="11"/>
        <end position="27"/>
    </location>
</feature>
<evidence type="ECO:0000256" key="1">
    <source>
        <dbReference type="SAM" id="MobiDB-lite"/>
    </source>
</evidence>
<dbReference type="Proteomes" id="UP000316093">
    <property type="component" value="Chromosome"/>
</dbReference>
<name>A0A4Y5YZC8_9GAMM</name>
<keyword evidence="3" id="KW-1185">Reference proteome</keyword>
<sequence>MPDARRTAAWRSRRFHASPPRTRRRMDRKSSSPLGALLDHLSQQHSPTVDLDAELARVRKLWDRTRTRSQLQQAEIHVPEMESTGPLNSAALVHRAMELMRELSPGYLQHFLSYVDDLSWMERLTVAAVAAAPVKDAPRAATIGNKKPKAPAKPRKPRTPKPKNPEG</sequence>
<dbReference type="KEGG" id="lpy:FIV34_01335"/>
<feature type="compositionally biased region" description="Basic residues" evidence="1">
    <location>
        <begin position="146"/>
        <end position="161"/>
    </location>
</feature>
<feature type="region of interest" description="Disordered" evidence="1">
    <location>
        <begin position="135"/>
        <end position="167"/>
    </location>
</feature>
<gene>
    <name evidence="2" type="ORF">FIV34_01335</name>
</gene>
<proteinExistence type="predicted"/>
<dbReference type="AlphaFoldDB" id="A0A4Y5YZC8"/>
<evidence type="ECO:0000313" key="2">
    <source>
        <dbReference type="EMBL" id="QDE37936.1"/>
    </source>
</evidence>
<dbReference type="OrthoDB" id="6025757at2"/>
<dbReference type="EMBL" id="CP041046">
    <property type="protein sequence ID" value="QDE37936.1"/>
    <property type="molecule type" value="Genomic_DNA"/>
</dbReference>
<organism evidence="2 3">
    <name type="scientific">Luteibacter pinisoli</name>
    <dbReference type="NCBI Taxonomy" id="2589080"/>
    <lineage>
        <taxon>Bacteria</taxon>
        <taxon>Pseudomonadati</taxon>
        <taxon>Pseudomonadota</taxon>
        <taxon>Gammaproteobacteria</taxon>
        <taxon>Lysobacterales</taxon>
        <taxon>Rhodanobacteraceae</taxon>
        <taxon>Luteibacter</taxon>
    </lineage>
</organism>
<feature type="region of interest" description="Disordered" evidence="1">
    <location>
        <begin position="1"/>
        <end position="31"/>
    </location>
</feature>
<dbReference type="InterPro" id="IPR021549">
    <property type="entry name" value="DUF2894"/>
</dbReference>
<reference evidence="2 3" key="1">
    <citation type="submission" date="2019-06" db="EMBL/GenBank/DDBJ databases">
        <title>A complete genome sequence for Luteibacter pinisoli MAH-14.</title>
        <authorList>
            <person name="Baltrus D.A."/>
        </authorList>
    </citation>
    <scope>NUCLEOTIDE SEQUENCE [LARGE SCALE GENOMIC DNA]</scope>
    <source>
        <strain evidence="2 3">MAH-14</strain>
    </source>
</reference>
<evidence type="ECO:0000313" key="3">
    <source>
        <dbReference type="Proteomes" id="UP000316093"/>
    </source>
</evidence>
<accession>A0A4Y5YZC8</accession>
<dbReference type="Pfam" id="PF11445">
    <property type="entry name" value="DUF2894"/>
    <property type="match status" value="1"/>
</dbReference>